<keyword evidence="1" id="KW-0175">Coiled coil</keyword>
<proteinExistence type="predicted"/>
<evidence type="ECO:0000313" key="2">
    <source>
        <dbReference type="EMBL" id="MBV4465824.1"/>
    </source>
</evidence>
<comment type="caution">
    <text evidence="2">The sequence shown here is derived from an EMBL/GenBank/DDBJ whole genome shotgun (WGS) entry which is preliminary data.</text>
</comment>
<evidence type="ECO:0000256" key="1">
    <source>
        <dbReference type="SAM" id="Coils"/>
    </source>
</evidence>
<gene>
    <name evidence="2" type="ORF">KVG95_21080</name>
</gene>
<accession>A0ABS6PZM1</accession>
<sequence>MSALNIPCLYLSGATPHSAVIPAVELADYFNATSILIEAREEAEAILQQAHASLADAQRDAQQIRDKAHHQGIADAASELASLRTALIDETLEWLVAETALETTIAQHLDTRLRALVGAVLEEFIGEQDATELIIRRVQQRLMHFLSDEAITLRVSTSSKTKAKAIFSSYSQVRVIADTSLQDTQALLETHLFTLRIDLDLHLRSLLSRLRQVSREDLIDDQQDRLCKSQISAGDSKHATTATDQRNTSFSLAISH</sequence>
<dbReference type="EMBL" id="JAHSTV010000010">
    <property type="protein sequence ID" value="MBV4465824.1"/>
    <property type="molecule type" value="Genomic_DNA"/>
</dbReference>
<reference evidence="2" key="1">
    <citation type="submission" date="2021-06" db="EMBL/GenBank/DDBJ databases">
        <title>Updating the genus Pseudomonas: Description of 43 new species and partition of the Pseudomonas putida group.</title>
        <authorList>
            <person name="Girard L."/>
            <person name="Lood C."/>
            <person name="Vandamme P."/>
            <person name="Rokni-Zadeh H."/>
            <person name="Van Noort V."/>
            <person name="Hofte M."/>
            <person name="Lavigne R."/>
            <person name="De Mot R."/>
        </authorList>
    </citation>
    <scope>NUCLEOTIDE SEQUENCE</scope>
    <source>
        <strain evidence="2">SWRI79</strain>
    </source>
</reference>
<name>A0ABS6PZM1_9PSED</name>
<protein>
    <submittedName>
        <fullName evidence="2">Uncharacterized protein</fullName>
    </submittedName>
</protein>
<keyword evidence="3" id="KW-1185">Reference proteome</keyword>
<feature type="coiled-coil region" evidence="1">
    <location>
        <begin position="40"/>
        <end position="67"/>
    </location>
</feature>
<dbReference type="RefSeq" id="WP_217857798.1">
    <property type="nucleotide sequence ID" value="NZ_JAHSTV010000010.1"/>
</dbReference>
<dbReference type="Proteomes" id="UP000886900">
    <property type="component" value="Unassembled WGS sequence"/>
</dbReference>
<organism evidence="2 3">
    <name type="scientific">Pseudomonas farris</name>
    <dbReference type="NCBI Taxonomy" id="2841207"/>
    <lineage>
        <taxon>Bacteria</taxon>
        <taxon>Pseudomonadati</taxon>
        <taxon>Pseudomonadota</taxon>
        <taxon>Gammaproteobacteria</taxon>
        <taxon>Pseudomonadales</taxon>
        <taxon>Pseudomonadaceae</taxon>
        <taxon>Pseudomonas</taxon>
    </lineage>
</organism>
<evidence type="ECO:0000313" key="3">
    <source>
        <dbReference type="Proteomes" id="UP000886900"/>
    </source>
</evidence>